<evidence type="ECO:0000256" key="6">
    <source>
        <dbReference type="ARBA" id="ARBA00022490"/>
    </source>
</evidence>
<dbReference type="GO" id="GO:0009298">
    <property type="term" value="P:GDP-mannose biosynthetic process"/>
    <property type="evidence" value="ECO:0007669"/>
    <property type="project" value="UniProtKB-UniPathway"/>
</dbReference>
<evidence type="ECO:0000256" key="4">
    <source>
        <dbReference type="ARBA" id="ARBA00011738"/>
    </source>
</evidence>
<name>A0A1L7WD73_9HELO</name>
<feature type="active site" description="Proton donor/acceptor" evidence="10">
    <location>
        <position position="26"/>
    </location>
</feature>
<feature type="active site" description="Nucleophile" evidence="10">
    <location>
        <position position="24"/>
    </location>
</feature>
<dbReference type="SFLD" id="SFLDG01140">
    <property type="entry name" value="C2.B:_Phosphomannomutase_and_P"/>
    <property type="match status" value="1"/>
</dbReference>
<comment type="subunit">
    <text evidence="4 13">Homodimer.</text>
</comment>
<dbReference type="GO" id="GO:0005829">
    <property type="term" value="C:cytosol"/>
    <property type="evidence" value="ECO:0007669"/>
    <property type="project" value="TreeGrafter"/>
</dbReference>
<evidence type="ECO:0000256" key="7">
    <source>
        <dbReference type="ARBA" id="ARBA00022723"/>
    </source>
</evidence>
<dbReference type="FunFam" id="3.30.1240.20:FF:000001">
    <property type="entry name" value="Phosphomannomutase"/>
    <property type="match status" value="1"/>
</dbReference>
<evidence type="ECO:0000256" key="13">
    <source>
        <dbReference type="RuleBase" id="RU361118"/>
    </source>
</evidence>
<dbReference type="GO" id="GO:0004615">
    <property type="term" value="F:phosphomannomutase activity"/>
    <property type="evidence" value="ECO:0007669"/>
    <property type="project" value="UniProtKB-EC"/>
</dbReference>
<feature type="binding site" evidence="11">
    <location>
        <position position="156"/>
    </location>
    <ligand>
        <name>alpha-D-mannose 1-phosphate</name>
        <dbReference type="ChEBI" id="CHEBI:58409"/>
    </ligand>
</feature>
<comment type="cofactor">
    <cofactor evidence="12">
        <name>Mg(2+)</name>
        <dbReference type="ChEBI" id="CHEBI:18420"/>
    </cofactor>
</comment>
<feature type="binding site" evidence="12">
    <location>
        <position position="26"/>
    </location>
    <ligand>
        <name>Mg(2+)</name>
        <dbReference type="ChEBI" id="CHEBI:18420"/>
        <label>1</label>
    </ligand>
</feature>
<dbReference type="UniPathway" id="UPA00126">
    <property type="reaction ID" value="UER00424"/>
</dbReference>
<dbReference type="PANTHER" id="PTHR10466">
    <property type="entry name" value="PHOSPHOMANNOMUTASE"/>
    <property type="match status" value="1"/>
</dbReference>
<evidence type="ECO:0000313" key="15">
    <source>
        <dbReference type="Proteomes" id="UP000184330"/>
    </source>
</evidence>
<dbReference type="GO" id="GO:0006487">
    <property type="term" value="P:protein N-linked glycosylation"/>
    <property type="evidence" value="ECO:0007669"/>
    <property type="project" value="TreeGrafter"/>
</dbReference>
<feature type="binding site" evidence="12">
    <location>
        <position position="248"/>
    </location>
    <ligand>
        <name>Mg(2+)</name>
        <dbReference type="ChEBI" id="CHEBI:18420"/>
        <label>1</label>
    </ligand>
</feature>
<evidence type="ECO:0000256" key="5">
    <source>
        <dbReference type="ARBA" id="ARBA00012730"/>
    </source>
</evidence>
<dbReference type="GO" id="GO:0006013">
    <property type="term" value="P:mannose metabolic process"/>
    <property type="evidence" value="ECO:0007669"/>
    <property type="project" value="TreeGrafter"/>
</dbReference>
<dbReference type="InterPro" id="IPR043169">
    <property type="entry name" value="PMM_cap"/>
</dbReference>
<organism evidence="14 15">
    <name type="scientific">Phialocephala subalpina</name>
    <dbReference type="NCBI Taxonomy" id="576137"/>
    <lineage>
        <taxon>Eukaryota</taxon>
        <taxon>Fungi</taxon>
        <taxon>Dikarya</taxon>
        <taxon>Ascomycota</taxon>
        <taxon>Pezizomycotina</taxon>
        <taxon>Leotiomycetes</taxon>
        <taxon>Helotiales</taxon>
        <taxon>Mollisiaceae</taxon>
        <taxon>Phialocephala</taxon>
        <taxon>Phialocephala fortinii species complex</taxon>
    </lineage>
</organism>
<feature type="binding site" evidence="11">
    <location>
        <position position="33"/>
    </location>
    <ligand>
        <name>alpha-D-mannose 1-phosphate</name>
        <dbReference type="ChEBI" id="CHEBI:58409"/>
    </ligand>
</feature>
<dbReference type="EMBL" id="FJOG01000001">
    <property type="protein sequence ID" value="CZR50678.1"/>
    <property type="molecule type" value="Genomic_DNA"/>
</dbReference>
<dbReference type="SUPFAM" id="SSF56784">
    <property type="entry name" value="HAD-like"/>
    <property type="match status" value="1"/>
</dbReference>
<keyword evidence="15" id="KW-1185">Reference proteome</keyword>
<feature type="binding site" evidence="12">
    <location>
        <position position="24"/>
    </location>
    <ligand>
        <name>Mg(2+)</name>
        <dbReference type="ChEBI" id="CHEBI:18420"/>
        <label>1</label>
    </ligand>
</feature>
<dbReference type="CDD" id="cd02585">
    <property type="entry name" value="HAD_PMM"/>
    <property type="match status" value="1"/>
</dbReference>
<dbReference type="SFLD" id="SFLDG01143">
    <property type="entry name" value="C2.B.3:_Phosphomannomutase_Lik"/>
    <property type="match status" value="1"/>
</dbReference>
<dbReference type="OrthoDB" id="10264771at2759"/>
<evidence type="ECO:0000313" key="14">
    <source>
        <dbReference type="EMBL" id="CZR50678.1"/>
    </source>
</evidence>
<dbReference type="SFLD" id="SFLDF00445">
    <property type="entry name" value="alpha-phosphomannomutase"/>
    <property type="match status" value="1"/>
</dbReference>
<dbReference type="InterPro" id="IPR006379">
    <property type="entry name" value="HAD-SF_hydro_IIB"/>
</dbReference>
<comment type="catalytic activity">
    <reaction evidence="13">
        <text>alpha-D-mannose 1-phosphate = D-mannose 6-phosphate</text>
        <dbReference type="Rhea" id="RHEA:11140"/>
        <dbReference type="ChEBI" id="CHEBI:58409"/>
        <dbReference type="ChEBI" id="CHEBI:58735"/>
        <dbReference type="EC" id="5.4.2.8"/>
    </reaction>
</comment>
<dbReference type="Proteomes" id="UP000184330">
    <property type="component" value="Unassembled WGS sequence"/>
</dbReference>
<dbReference type="NCBIfam" id="TIGR01484">
    <property type="entry name" value="HAD-SF-IIB"/>
    <property type="match status" value="1"/>
</dbReference>
<feature type="binding site" evidence="12">
    <location>
        <position position="245"/>
    </location>
    <ligand>
        <name>Mg(2+)</name>
        <dbReference type="ChEBI" id="CHEBI:18420"/>
        <label>1</label>
    </ligand>
</feature>
<feature type="binding site" evidence="11">
    <location>
        <position position="194"/>
    </location>
    <ligand>
        <name>alpha-D-mannose 1-phosphate</name>
        <dbReference type="ChEBI" id="CHEBI:58409"/>
    </ligand>
</feature>
<gene>
    <name evidence="14" type="ORF">PAC_00552</name>
</gene>
<dbReference type="STRING" id="576137.A0A1L7WD73"/>
<evidence type="ECO:0000256" key="3">
    <source>
        <dbReference type="ARBA" id="ARBA00009736"/>
    </source>
</evidence>
<dbReference type="InterPro" id="IPR036412">
    <property type="entry name" value="HAD-like_sf"/>
</dbReference>
<evidence type="ECO:0000256" key="12">
    <source>
        <dbReference type="PIRSR" id="PIRSR605002-3"/>
    </source>
</evidence>
<keyword evidence="7 12" id="KW-0479">Metal-binding</keyword>
<comment type="pathway">
    <text evidence="2 13">Nucleotide-sugar biosynthesis; GDP-alpha-D-mannose biosynthesis; alpha-D-mannose 1-phosphate from D-fructose 6-phosphate: step 2/2.</text>
</comment>
<evidence type="ECO:0000256" key="11">
    <source>
        <dbReference type="PIRSR" id="PIRSR605002-2"/>
    </source>
</evidence>
<protein>
    <recommendedName>
        <fullName evidence="5 13">Phosphomannomutase</fullName>
        <ecNumber evidence="5 13">5.4.2.8</ecNumber>
    </recommendedName>
</protein>
<evidence type="ECO:0000256" key="2">
    <source>
        <dbReference type="ARBA" id="ARBA00004699"/>
    </source>
</evidence>
<evidence type="ECO:0000256" key="9">
    <source>
        <dbReference type="ARBA" id="ARBA00023235"/>
    </source>
</evidence>
<keyword evidence="8 12" id="KW-0460">Magnesium</keyword>
<dbReference type="InterPro" id="IPR023214">
    <property type="entry name" value="HAD_sf"/>
</dbReference>
<dbReference type="InterPro" id="IPR005002">
    <property type="entry name" value="PMM"/>
</dbReference>
<sequence length="270" mass="30410">MTAPTANYPPLDQRPIKNTIILFDVDDTLTVPRRKATPEMLTLLSSLRQKVAIGYVGGSDLAKQQEQLGSPSIPVTSLFDFCFSENGLTAYKLGQKLASNSFIAWLGEEKYKELVKFVLHYIADLDIPIKRGTFVEFRNGMVNISPIGRNASVKERNEYQAYDEENKIRETMVGVLREKFPDLGLTYSIGGQISFDVFPTGWDKTYCLTHLENEAKQPGGVEYTTIHFFGDKTHKGGNDYEIYSDPRTIGHSVLNPDDTYAQVQKLFFDA</sequence>
<comment type="subcellular location">
    <subcellularLocation>
        <location evidence="1 13">Cytoplasm</location>
    </subcellularLocation>
</comment>
<feature type="binding site" evidence="11">
    <location>
        <position position="149"/>
    </location>
    <ligand>
        <name>alpha-D-mannose 1-phosphate</name>
        <dbReference type="ChEBI" id="CHEBI:58409"/>
    </ligand>
</feature>
<feature type="binding site" evidence="11">
    <location>
        <position position="138"/>
    </location>
    <ligand>
        <name>alpha-D-mannose 1-phosphate</name>
        <dbReference type="ChEBI" id="CHEBI:58409"/>
    </ligand>
</feature>
<dbReference type="Gene3D" id="3.40.50.1000">
    <property type="entry name" value="HAD superfamily/HAD-like"/>
    <property type="match status" value="1"/>
</dbReference>
<dbReference type="Pfam" id="PF03332">
    <property type="entry name" value="PMM"/>
    <property type="match status" value="1"/>
</dbReference>
<keyword evidence="9 13" id="KW-0413">Isomerase</keyword>
<feature type="binding site" evidence="12">
    <location>
        <position position="231"/>
    </location>
    <ligand>
        <name>Mg(2+)</name>
        <dbReference type="ChEBI" id="CHEBI:18420"/>
        <label>1</label>
    </ligand>
</feature>
<evidence type="ECO:0000256" key="10">
    <source>
        <dbReference type="PIRSR" id="PIRSR605002-1"/>
    </source>
</evidence>
<comment type="function">
    <text evidence="13">Involved in the synthesis of the GDP-mannose and dolichol-phosphate-mannose required for a number of critical mannosyl transfer reactions.</text>
</comment>
<feature type="binding site" evidence="11">
    <location>
        <position position="196"/>
    </location>
    <ligand>
        <name>alpha-D-mannose 1-phosphate</name>
        <dbReference type="ChEBI" id="CHEBI:58409"/>
    </ligand>
</feature>
<evidence type="ECO:0000256" key="8">
    <source>
        <dbReference type="ARBA" id="ARBA00022842"/>
    </source>
</evidence>
<evidence type="ECO:0000256" key="1">
    <source>
        <dbReference type="ARBA" id="ARBA00004496"/>
    </source>
</evidence>
<feature type="binding site" evidence="12">
    <location>
        <position position="243"/>
    </location>
    <ligand>
        <name>Mg(2+)</name>
        <dbReference type="ChEBI" id="CHEBI:18420"/>
        <label>1</label>
    </ligand>
</feature>
<dbReference type="PANTHER" id="PTHR10466:SF0">
    <property type="entry name" value="PHOSPHOMANNOMUTASE"/>
    <property type="match status" value="1"/>
</dbReference>
<dbReference type="SFLD" id="SFLDS00003">
    <property type="entry name" value="Haloacid_Dehalogenase"/>
    <property type="match status" value="1"/>
</dbReference>
<dbReference type="AlphaFoldDB" id="A0A1L7WD73"/>
<proteinExistence type="inferred from homology"/>
<dbReference type="EC" id="5.4.2.8" evidence="5 13"/>
<dbReference type="GO" id="GO:0046872">
    <property type="term" value="F:metal ion binding"/>
    <property type="evidence" value="ECO:0007669"/>
    <property type="project" value="UniProtKB-KW"/>
</dbReference>
<keyword evidence="6 13" id="KW-0963">Cytoplasm</keyword>
<reference evidence="14 15" key="1">
    <citation type="submission" date="2016-03" db="EMBL/GenBank/DDBJ databases">
        <authorList>
            <person name="Ploux O."/>
        </authorList>
    </citation>
    <scope>NUCLEOTIDE SEQUENCE [LARGE SCALE GENOMIC DNA]</scope>
    <source>
        <strain evidence="14 15">UAMH 11012</strain>
    </source>
</reference>
<comment type="similarity">
    <text evidence="3 13">Belongs to the eukaryotic PMM family.</text>
</comment>
<accession>A0A1L7WD73</accession>
<dbReference type="Gene3D" id="3.30.1240.20">
    <property type="match status" value="1"/>
</dbReference>